<evidence type="ECO:0000256" key="2">
    <source>
        <dbReference type="ARBA" id="ARBA00023125"/>
    </source>
</evidence>
<dbReference type="PANTHER" id="PTHR46796:SF6">
    <property type="entry name" value="ARAC SUBFAMILY"/>
    <property type="match status" value="1"/>
</dbReference>
<dbReference type="PROSITE" id="PS00041">
    <property type="entry name" value="HTH_ARAC_FAMILY_1"/>
    <property type="match status" value="1"/>
</dbReference>
<proteinExistence type="predicted"/>
<dbReference type="SUPFAM" id="SSF46689">
    <property type="entry name" value="Homeodomain-like"/>
    <property type="match status" value="2"/>
</dbReference>
<dbReference type="InterPro" id="IPR020449">
    <property type="entry name" value="Tscrpt_reg_AraC-type_HTH"/>
</dbReference>
<reference evidence="5 6" key="1">
    <citation type="submission" date="2020-08" db="EMBL/GenBank/DDBJ databases">
        <title>Cohnella phylogeny.</title>
        <authorList>
            <person name="Dunlap C."/>
        </authorList>
    </citation>
    <scope>NUCLEOTIDE SEQUENCE [LARGE SCALE GENOMIC DNA]</scope>
    <source>
        <strain evidence="5 6">DSM 28246</strain>
    </source>
</reference>
<accession>A0A7X0RNU7</accession>
<sequence>MQQSGEAYAVSHPVLASDSLGWDRIRMSQWYSPQQAFVTSGSEASKHLVCIHCTSYYENYYTIHVIPSHEAVLCPWERASLYFLKIEIEPALADELACASGGGPVRLTRQYHVRDPKLLQLGLWMFEELRGGGAKGTVYAESLVRMLVLHLLHHYAAPGEGDAGGATGAGSREIDQSIQYMRANLERDISLVELAGAANLSLSHFIRLFKQQTGYPPHHFLIRLRIERSKLLIRSGQAGLKEIAVQIGFADQGHFTRSFKRITGLTPMQYASGISGDRRSGTR</sequence>
<dbReference type="EMBL" id="JACJVP010000011">
    <property type="protein sequence ID" value="MBB6670708.1"/>
    <property type="molecule type" value="Genomic_DNA"/>
</dbReference>
<evidence type="ECO:0000259" key="4">
    <source>
        <dbReference type="PROSITE" id="PS01124"/>
    </source>
</evidence>
<dbReference type="InterPro" id="IPR018062">
    <property type="entry name" value="HTH_AraC-typ_CS"/>
</dbReference>
<comment type="caution">
    <text evidence="5">The sequence shown here is derived from an EMBL/GenBank/DDBJ whole genome shotgun (WGS) entry which is preliminary data.</text>
</comment>
<dbReference type="Pfam" id="PF12833">
    <property type="entry name" value="HTH_18"/>
    <property type="match status" value="1"/>
</dbReference>
<dbReference type="SMART" id="SM00342">
    <property type="entry name" value="HTH_ARAC"/>
    <property type="match status" value="1"/>
</dbReference>
<protein>
    <submittedName>
        <fullName evidence="5">Helix-turn-helix transcriptional regulator</fullName>
    </submittedName>
</protein>
<dbReference type="PANTHER" id="PTHR46796">
    <property type="entry name" value="HTH-TYPE TRANSCRIPTIONAL ACTIVATOR RHAS-RELATED"/>
    <property type="match status" value="1"/>
</dbReference>
<evidence type="ECO:0000256" key="3">
    <source>
        <dbReference type="ARBA" id="ARBA00023163"/>
    </source>
</evidence>
<feature type="domain" description="HTH araC/xylS-type" evidence="4">
    <location>
        <begin position="175"/>
        <end position="273"/>
    </location>
</feature>
<evidence type="ECO:0000256" key="1">
    <source>
        <dbReference type="ARBA" id="ARBA00023015"/>
    </source>
</evidence>
<evidence type="ECO:0000313" key="5">
    <source>
        <dbReference type="EMBL" id="MBB6670708.1"/>
    </source>
</evidence>
<organism evidence="5 6">
    <name type="scientific">Cohnella nanjingensis</name>
    <dbReference type="NCBI Taxonomy" id="1387779"/>
    <lineage>
        <taxon>Bacteria</taxon>
        <taxon>Bacillati</taxon>
        <taxon>Bacillota</taxon>
        <taxon>Bacilli</taxon>
        <taxon>Bacillales</taxon>
        <taxon>Paenibacillaceae</taxon>
        <taxon>Cohnella</taxon>
    </lineage>
</organism>
<name>A0A7X0RNU7_9BACL</name>
<dbReference type="AlphaFoldDB" id="A0A7X0RNU7"/>
<gene>
    <name evidence="5" type="ORF">H7C19_08395</name>
</gene>
<keyword evidence="2" id="KW-0238">DNA-binding</keyword>
<keyword evidence="1" id="KW-0805">Transcription regulation</keyword>
<keyword evidence="3" id="KW-0804">Transcription</keyword>
<dbReference type="PROSITE" id="PS01124">
    <property type="entry name" value="HTH_ARAC_FAMILY_2"/>
    <property type="match status" value="1"/>
</dbReference>
<dbReference type="GO" id="GO:0043565">
    <property type="term" value="F:sequence-specific DNA binding"/>
    <property type="evidence" value="ECO:0007669"/>
    <property type="project" value="InterPro"/>
</dbReference>
<dbReference type="RefSeq" id="WP_185142196.1">
    <property type="nucleotide sequence ID" value="NZ_JACJVP010000011.1"/>
</dbReference>
<dbReference type="Gene3D" id="1.10.10.60">
    <property type="entry name" value="Homeodomain-like"/>
    <property type="match status" value="2"/>
</dbReference>
<dbReference type="Proteomes" id="UP000547209">
    <property type="component" value="Unassembled WGS sequence"/>
</dbReference>
<dbReference type="InterPro" id="IPR050204">
    <property type="entry name" value="AraC_XylS_family_regulators"/>
</dbReference>
<evidence type="ECO:0000313" key="6">
    <source>
        <dbReference type="Proteomes" id="UP000547209"/>
    </source>
</evidence>
<keyword evidence="6" id="KW-1185">Reference proteome</keyword>
<dbReference type="GO" id="GO:0003700">
    <property type="term" value="F:DNA-binding transcription factor activity"/>
    <property type="evidence" value="ECO:0007669"/>
    <property type="project" value="InterPro"/>
</dbReference>
<dbReference type="PRINTS" id="PR00032">
    <property type="entry name" value="HTHARAC"/>
</dbReference>
<dbReference type="InterPro" id="IPR009057">
    <property type="entry name" value="Homeodomain-like_sf"/>
</dbReference>
<dbReference type="InterPro" id="IPR018060">
    <property type="entry name" value="HTH_AraC"/>
</dbReference>